<name>A0ABQ3P1I0_9ACTN</name>
<dbReference type="RefSeq" id="WP_190221881.1">
    <property type="nucleotide sequence ID" value="NZ_BNBS01000006.1"/>
</dbReference>
<dbReference type="Proteomes" id="UP001052739">
    <property type="component" value="Unassembled WGS sequence"/>
</dbReference>
<protein>
    <submittedName>
        <fullName evidence="2">Uncharacterized protein</fullName>
    </submittedName>
</protein>
<comment type="caution">
    <text evidence="2">The sequence shown here is derived from an EMBL/GenBank/DDBJ whole genome shotgun (WGS) entry which is preliminary data.</text>
</comment>
<evidence type="ECO:0000313" key="2">
    <source>
        <dbReference type="EMBL" id="GHI18880.1"/>
    </source>
</evidence>
<dbReference type="EMBL" id="BNDW01000004">
    <property type="protein sequence ID" value="GHI18880.1"/>
    <property type="molecule type" value="Genomic_DNA"/>
</dbReference>
<organism evidence="2 3">
    <name type="scientific">Streptomyces hydrogenans</name>
    <dbReference type="NCBI Taxonomy" id="1873719"/>
    <lineage>
        <taxon>Bacteria</taxon>
        <taxon>Bacillati</taxon>
        <taxon>Actinomycetota</taxon>
        <taxon>Actinomycetes</taxon>
        <taxon>Kitasatosporales</taxon>
        <taxon>Streptomycetaceae</taxon>
        <taxon>Streptomyces</taxon>
    </lineage>
</organism>
<accession>A0ABQ3P1I0</accession>
<keyword evidence="1" id="KW-0472">Membrane</keyword>
<evidence type="ECO:0000256" key="1">
    <source>
        <dbReference type="SAM" id="Phobius"/>
    </source>
</evidence>
<keyword evidence="1" id="KW-0812">Transmembrane</keyword>
<keyword evidence="3" id="KW-1185">Reference proteome</keyword>
<reference evidence="2" key="1">
    <citation type="submission" date="2024-05" db="EMBL/GenBank/DDBJ databases">
        <title>Whole genome shotgun sequence of Streptomyces hydrogenans NBRC 13475.</title>
        <authorList>
            <person name="Komaki H."/>
            <person name="Tamura T."/>
        </authorList>
    </citation>
    <scope>NUCLEOTIDE SEQUENCE</scope>
    <source>
        <strain evidence="2">NBRC 13475</strain>
    </source>
</reference>
<feature type="transmembrane region" description="Helical" evidence="1">
    <location>
        <begin position="107"/>
        <end position="130"/>
    </location>
</feature>
<sequence length="317" mass="34529">MNKEQEILDRISELKAALIEGRADPDGKDKPELPSLLKHHLINVSPKVATQEFIEKHFKEALDQLKAAHEEVVKSPWQEIMELLGFDKIYKGIEEIFKNGLVAALPALALGLTQALLPLIAIVVAAAALAGSRALMKWMLNGDVITMRGPNGPFSRENAAVVDQRERRIANGGTSIADLVSDPANAQQAETLARALEKLNPQVERFEAKAPSFLNSFKRLPNQNKADKAVTVLDTLGGAIKKVNAVKLRKIAEGLEKLNDELGRFQPTKLPTDTQLGNTAQAMNNLANETGTLRDKFRDLRTVIGSLDDVIAGAGAR</sequence>
<gene>
    <name evidence="2" type="ORF">Shyd_02510</name>
</gene>
<proteinExistence type="predicted"/>
<evidence type="ECO:0000313" key="3">
    <source>
        <dbReference type="Proteomes" id="UP001052739"/>
    </source>
</evidence>
<keyword evidence="1" id="KW-1133">Transmembrane helix</keyword>